<dbReference type="Proteomes" id="UP001243212">
    <property type="component" value="Unassembled WGS sequence"/>
</dbReference>
<dbReference type="InterPro" id="IPR021412">
    <property type="entry name" value="DUF3052"/>
</dbReference>
<gene>
    <name evidence="1" type="ORF">J2S70_001660</name>
</gene>
<sequence length="149" mass="16700">MKVAKTGCYMITRKVADVSRQTGKDFGFETGQLIQEFGYDDDVDMELRSQIEQITGEQLEDEDYRGAADGAIAWWRSDDGDTDDLADFLVDCRAGFSDDEAYIWLMVPDPRQEFAVPMEDVNEAASTAGLVVTTTRFLPIGWTAFQVMS</sequence>
<protein>
    <recommendedName>
        <fullName evidence="3">DUF3052 domain-containing protein</fullName>
    </recommendedName>
</protein>
<evidence type="ECO:0008006" key="3">
    <source>
        <dbReference type="Google" id="ProtNLM"/>
    </source>
</evidence>
<name>A0ABT9NJR8_9ACTO</name>
<comment type="caution">
    <text evidence="1">The sequence shown here is derived from an EMBL/GenBank/DDBJ whole genome shotgun (WGS) entry which is preliminary data.</text>
</comment>
<dbReference type="RefSeq" id="WP_407702641.1">
    <property type="nucleotide sequence ID" value="NZ_JAUSQX010000001.1"/>
</dbReference>
<evidence type="ECO:0000313" key="2">
    <source>
        <dbReference type="Proteomes" id="UP001243212"/>
    </source>
</evidence>
<dbReference type="EMBL" id="JAUSQX010000001">
    <property type="protein sequence ID" value="MDP9807078.1"/>
    <property type="molecule type" value="Genomic_DNA"/>
</dbReference>
<dbReference type="Pfam" id="PF11253">
    <property type="entry name" value="DUF3052"/>
    <property type="match status" value="1"/>
</dbReference>
<evidence type="ECO:0000313" key="1">
    <source>
        <dbReference type="EMBL" id="MDP9807078.1"/>
    </source>
</evidence>
<proteinExistence type="predicted"/>
<accession>A0ABT9NJR8</accession>
<organism evidence="1 2">
    <name type="scientific">Trueperella bonasi</name>
    <dbReference type="NCBI Taxonomy" id="312286"/>
    <lineage>
        <taxon>Bacteria</taxon>
        <taxon>Bacillati</taxon>
        <taxon>Actinomycetota</taxon>
        <taxon>Actinomycetes</taxon>
        <taxon>Actinomycetales</taxon>
        <taxon>Actinomycetaceae</taxon>
        <taxon>Trueperella</taxon>
    </lineage>
</organism>
<reference evidence="1 2" key="1">
    <citation type="submission" date="2023-07" db="EMBL/GenBank/DDBJ databases">
        <title>Sequencing the genomes of 1000 actinobacteria strains.</title>
        <authorList>
            <person name="Klenk H.-P."/>
        </authorList>
    </citation>
    <scope>NUCLEOTIDE SEQUENCE [LARGE SCALE GENOMIC DNA]</scope>
    <source>
        <strain evidence="1 2">DSM 17163</strain>
    </source>
</reference>
<keyword evidence="2" id="KW-1185">Reference proteome</keyword>